<proteinExistence type="predicted"/>
<sequence>MQRLFSSNWIANLFSFQAPGPRTGVRQTSLILIQ</sequence>
<organism evidence="1">
    <name type="scientific">marine metagenome</name>
    <dbReference type="NCBI Taxonomy" id="408172"/>
    <lineage>
        <taxon>unclassified sequences</taxon>
        <taxon>metagenomes</taxon>
        <taxon>ecological metagenomes</taxon>
    </lineage>
</organism>
<dbReference type="EMBL" id="UINC01068263">
    <property type="protein sequence ID" value="SVC00761.1"/>
    <property type="molecule type" value="Genomic_DNA"/>
</dbReference>
<reference evidence="1" key="1">
    <citation type="submission" date="2018-05" db="EMBL/GenBank/DDBJ databases">
        <authorList>
            <person name="Lanie J.A."/>
            <person name="Ng W.-L."/>
            <person name="Kazmierczak K.M."/>
            <person name="Andrzejewski T.M."/>
            <person name="Davidsen T.M."/>
            <person name="Wayne K.J."/>
            <person name="Tettelin H."/>
            <person name="Glass J.I."/>
            <person name="Rusch D."/>
            <person name="Podicherti R."/>
            <person name="Tsui H.-C.T."/>
            <person name="Winkler M.E."/>
        </authorList>
    </citation>
    <scope>NUCLEOTIDE SEQUENCE</scope>
</reference>
<feature type="non-terminal residue" evidence="1">
    <location>
        <position position="34"/>
    </location>
</feature>
<accession>A0A382IQ08</accession>
<protein>
    <submittedName>
        <fullName evidence="1">Uncharacterized protein</fullName>
    </submittedName>
</protein>
<gene>
    <name evidence="1" type="ORF">METZ01_LOCUS253615</name>
</gene>
<name>A0A382IQ08_9ZZZZ</name>
<dbReference type="AlphaFoldDB" id="A0A382IQ08"/>
<evidence type="ECO:0000313" key="1">
    <source>
        <dbReference type="EMBL" id="SVC00761.1"/>
    </source>
</evidence>